<organism evidence="2 3">
    <name type="scientific">Entamoeba nuttalli</name>
    <dbReference type="NCBI Taxonomy" id="412467"/>
    <lineage>
        <taxon>Eukaryota</taxon>
        <taxon>Amoebozoa</taxon>
        <taxon>Evosea</taxon>
        <taxon>Archamoebae</taxon>
        <taxon>Mastigamoebida</taxon>
        <taxon>Entamoebidae</taxon>
        <taxon>Entamoeba</taxon>
    </lineage>
</organism>
<dbReference type="EMBL" id="BAAFRS010000126">
    <property type="protein sequence ID" value="GAB1222990.1"/>
    <property type="molecule type" value="Genomic_DNA"/>
</dbReference>
<dbReference type="Proteomes" id="UP001628156">
    <property type="component" value="Unassembled WGS sequence"/>
</dbReference>
<evidence type="ECO:0000256" key="1">
    <source>
        <dbReference type="SAM" id="Phobius"/>
    </source>
</evidence>
<protein>
    <submittedName>
        <fullName evidence="2">Uncharacterized protein</fullName>
    </submittedName>
</protein>
<evidence type="ECO:0000313" key="2">
    <source>
        <dbReference type="EMBL" id="GAB1222990.1"/>
    </source>
</evidence>
<proteinExistence type="predicted"/>
<keyword evidence="1" id="KW-0812">Transmembrane</keyword>
<feature type="transmembrane region" description="Helical" evidence="1">
    <location>
        <begin position="20"/>
        <end position="41"/>
    </location>
</feature>
<evidence type="ECO:0000313" key="3">
    <source>
        <dbReference type="Proteomes" id="UP001628156"/>
    </source>
</evidence>
<name>A0ABQ0DJF6_9EUKA</name>
<keyword evidence="1" id="KW-0472">Membrane</keyword>
<comment type="caution">
    <text evidence="2">The sequence shown here is derived from an EMBL/GenBank/DDBJ whole genome shotgun (WGS) entry which is preliminary data.</text>
</comment>
<reference evidence="2 3" key="1">
    <citation type="journal article" date="2019" name="PLoS Negl. Trop. Dis.">
        <title>Whole genome sequencing of Entamoeba nuttalli reveals mammalian host-related molecular signatures and a novel octapeptide-repeat surface protein.</title>
        <authorList>
            <person name="Tanaka M."/>
            <person name="Makiuchi T."/>
            <person name="Komiyama T."/>
            <person name="Shiina T."/>
            <person name="Osaki K."/>
            <person name="Tachibana H."/>
        </authorList>
    </citation>
    <scope>NUCLEOTIDE SEQUENCE [LARGE SCALE GENOMIC DNA]</scope>
    <source>
        <strain evidence="2 3">P19-061405</strain>
    </source>
</reference>
<gene>
    <name evidence="2" type="ORF">ENUP19_0126G0055</name>
</gene>
<keyword evidence="1" id="KW-1133">Transmembrane helix</keyword>
<sequence>MQSLSQTKTVLLTSLSPKGFSSIFIGFLMAVSFVMIMTMSLPTQYGTKTLNNTCAFSDSSACLSHLVQNGSNFTVKVDDIAATNQKVYIYLTYELQNAPRGRISLF</sequence>
<keyword evidence="3" id="KW-1185">Reference proteome</keyword>
<accession>A0ABQ0DJF6</accession>